<dbReference type="EMBL" id="CP056775">
    <property type="protein sequence ID" value="QRQ99771.1"/>
    <property type="molecule type" value="Genomic_DNA"/>
</dbReference>
<gene>
    <name evidence="1" type="ORF">HWI92_01965</name>
</gene>
<proteinExistence type="predicted"/>
<accession>A0ABX7I2M3</accession>
<evidence type="ECO:0000313" key="2">
    <source>
        <dbReference type="Proteomes" id="UP000612680"/>
    </source>
</evidence>
<dbReference type="RefSeq" id="WP_204660533.1">
    <property type="nucleotide sequence ID" value="NZ_CP056775.1"/>
</dbReference>
<organism evidence="1 2">
    <name type="scientific">Dyadobacter sandarakinus</name>
    <dbReference type="NCBI Taxonomy" id="2747268"/>
    <lineage>
        <taxon>Bacteria</taxon>
        <taxon>Pseudomonadati</taxon>
        <taxon>Bacteroidota</taxon>
        <taxon>Cytophagia</taxon>
        <taxon>Cytophagales</taxon>
        <taxon>Spirosomataceae</taxon>
        <taxon>Dyadobacter</taxon>
    </lineage>
</organism>
<evidence type="ECO:0000313" key="1">
    <source>
        <dbReference type="EMBL" id="QRQ99771.1"/>
    </source>
</evidence>
<reference evidence="1 2" key="1">
    <citation type="submission" date="2020-06" db="EMBL/GenBank/DDBJ databases">
        <title>Dyadobacter sandarakinus sp. nov., isolated from the soil of the Arctic Yellow River Station.</title>
        <authorList>
            <person name="Zhang Y."/>
            <person name="Peng F."/>
        </authorList>
    </citation>
    <scope>NUCLEOTIDE SEQUENCE [LARGE SCALE GENOMIC DNA]</scope>
    <source>
        <strain evidence="1 2">Q3-56</strain>
    </source>
</reference>
<protein>
    <submittedName>
        <fullName evidence="1">Uncharacterized protein</fullName>
    </submittedName>
</protein>
<name>A0ABX7I2M3_9BACT</name>
<dbReference type="Proteomes" id="UP000612680">
    <property type="component" value="Chromosome"/>
</dbReference>
<sequence>MLKETRKLYERLGKRAKLPARALEILNEANSVTPYKGVPYTIGGIYAVLADKYEDRQVEEAIIKAANEYIKREKSIDREFKESIKEANLV</sequence>
<keyword evidence="2" id="KW-1185">Reference proteome</keyword>